<dbReference type="PROSITE" id="PS50097">
    <property type="entry name" value="BTB"/>
    <property type="match status" value="1"/>
</dbReference>
<dbReference type="Pfam" id="PF00651">
    <property type="entry name" value="BTB"/>
    <property type="match status" value="1"/>
</dbReference>
<protein>
    <submittedName>
        <fullName evidence="2">8302_t:CDS:1</fullName>
    </submittedName>
</protein>
<feature type="domain" description="BTB" evidence="1">
    <location>
        <begin position="33"/>
        <end position="100"/>
    </location>
</feature>
<dbReference type="PANTHER" id="PTHR46965:SF1">
    <property type="entry name" value="BTB_POZ DOMAIN-CONTAINING PROTEIN 19"/>
    <property type="match status" value="1"/>
</dbReference>
<evidence type="ECO:0000313" key="2">
    <source>
        <dbReference type="EMBL" id="CAG8770112.1"/>
    </source>
</evidence>
<dbReference type="Gene3D" id="3.30.710.10">
    <property type="entry name" value="Potassium Channel Kv1.1, Chain A"/>
    <property type="match status" value="1"/>
</dbReference>
<accession>A0A9N9NZ94</accession>
<gene>
    <name evidence="2" type="ORF">AMORRO_LOCUS16526</name>
</gene>
<dbReference type="InterPro" id="IPR000210">
    <property type="entry name" value="BTB/POZ_dom"/>
</dbReference>
<reference evidence="2" key="1">
    <citation type="submission" date="2021-06" db="EMBL/GenBank/DDBJ databases">
        <authorList>
            <person name="Kallberg Y."/>
            <person name="Tangrot J."/>
            <person name="Rosling A."/>
        </authorList>
    </citation>
    <scope>NUCLEOTIDE SEQUENCE</scope>
    <source>
        <strain evidence="2">CL551</strain>
    </source>
</reference>
<organism evidence="2 3">
    <name type="scientific">Acaulospora morrowiae</name>
    <dbReference type="NCBI Taxonomy" id="94023"/>
    <lineage>
        <taxon>Eukaryota</taxon>
        <taxon>Fungi</taxon>
        <taxon>Fungi incertae sedis</taxon>
        <taxon>Mucoromycota</taxon>
        <taxon>Glomeromycotina</taxon>
        <taxon>Glomeromycetes</taxon>
        <taxon>Diversisporales</taxon>
        <taxon>Acaulosporaceae</taxon>
        <taxon>Acaulospora</taxon>
    </lineage>
</organism>
<dbReference type="SUPFAM" id="SSF54695">
    <property type="entry name" value="POZ domain"/>
    <property type="match status" value="1"/>
</dbReference>
<dbReference type="Proteomes" id="UP000789342">
    <property type="component" value="Unassembled WGS sequence"/>
</dbReference>
<feature type="non-terminal residue" evidence="2">
    <location>
        <position position="303"/>
    </location>
</feature>
<keyword evidence="3" id="KW-1185">Reference proteome</keyword>
<dbReference type="PANTHER" id="PTHR46965">
    <property type="entry name" value="BTB/POZ DOMAIN-CONTAINING PROTEIN 19"/>
    <property type="match status" value="1"/>
</dbReference>
<sequence>AVAVSVVTLEIIMARGNSLIDDLRFLVNNRQYSDLEIRCKDNSVLYGNRAILAARSEMFDKILFTGTEVSEKQVLFSEIEKSSMKIVLEYLYTGTVLERDVTADNAFEIMHAACFFKLENLQDLISKYYKKICGKEEYGNKSPELLSRAVRLMSPSADNGVIDYLVDLVAKVPLDSIEFSRLSLQGLQCLLSKRDERRMFKSSEYSVLRFTILSAAKEVSQEAFSIIEKRLLPWNEIKGSSFKDINDNGLMEKKPSTSIVDAINPVIEHIDFRRIKGNILAKIIEPLGIIPYNKITDSYRFQA</sequence>
<comment type="caution">
    <text evidence="2">The sequence shown here is derived from an EMBL/GenBank/DDBJ whole genome shotgun (WGS) entry which is preliminary data.</text>
</comment>
<dbReference type="InterPro" id="IPR042846">
    <property type="entry name" value="BTBD19"/>
</dbReference>
<dbReference type="AlphaFoldDB" id="A0A9N9NZ94"/>
<evidence type="ECO:0000259" key="1">
    <source>
        <dbReference type="PROSITE" id="PS50097"/>
    </source>
</evidence>
<dbReference type="SMART" id="SM00225">
    <property type="entry name" value="BTB"/>
    <property type="match status" value="1"/>
</dbReference>
<feature type="non-terminal residue" evidence="2">
    <location>
        <position position="1"/>
    </location>
</feature>
<dbReference type="OrthoDB" id="6359816at2759"/>
<name>A0A9N9NZ94_9GLOM</name>
<dbReference type="CDD" id="cd18186">
    <property type="entry name" value="BTB_POZ_ZBTB_KLHL-like"/>
    <property type="match status" value="1"/>
</dbReference>
<dbReference type="EMBL" id="CAJVPV010046006">
    <property type="protein sequence ID" value="CAG8770112.1"/>
    <property type="molecule type" value="Genomic_DNA"/>
</dbReference>
<evidence type="ECO:0000313" key="3">
    <source>
        <dbReference type="Proteomes" id="UP000789342"/>
    </source>
</evidence>
<dbReference type="InterPro" id="IPR011333">
    <property type="entry name" value="SKP1/BTB/POZ_sf"/>
</dbReference>
<proteinExistence type="predicted"/>